<evidence type="ECO:0000313" key="2">
    <source>
        <dbReference type="EMBL" id="MDQ1121598.1"/>
    </source>
</evidence>
<keyword evidence="1" id="KW-0812">Transmembrane</keyword>
<dbReference type="EMBL" id="JAUTBF010000001">
    <property type="protein sequence ID" value="MDQ1121598.1"/>
    <property type="molecule type" value="Genomic_DNA"/>
</dbReference>
<name>A0ABU0TPK1_MICTR</name>
<evidence type="ECO:0000256" key="1">
    <source>
        <dbReference type="SAM" id="Phobius"/>
    </source>
</evidence>
<keyword evidence="3" id="KW-1185">Reference proteome</keyword>
<feature type="transmembrane region" description="Helical" evidence="1">
    <location>
        <begin position="42"/>
        <end position="62"/>
    </location>
</feature>
<sequence length="131" mass="14835">MSKIQNASPGWQYVAATLHMMALAALNATVLVLLLIVRPEPFLLLLLRTIFALLLSVYAMYLTRGLRERTGRRVITVLAIISAYALFASAIFLWLIDNLPWWMVVTQWATVVVYITFGLLLTSLPRVRSRT</sequence>
<feature type="transmembrane region" description="Helical" evidence="1">
    <location>
        <begin position="101"/>
        <end position="121"/>
    </location>
</feature>
<keyword evidence="1" id="KW-1133">Transmembrane helix</keyword>
<feature type="transmembrane region" description="Helical" evidence="1">
    <location>
        <begin position="12"/>
        <end position="36"/>
    </location>
</feature>
<feature type="transmembrane region" description="Helical" evidence="1">
    <location>
        <begin position="74"/>
        <end position="95"/>
    </location>
</feature>
<reference evidence="2 3" key="1">
    <citation type="submission" date="2023-07" db="EMBL/GenBank/DDBJ databases">
        <title>Functional and genomic diversity of the sorghum phyllosphere microbiome.</title>
        <authorList>
            <person name="Shade A."/>
        </authorList>
    </citation>
    <scope>NUCLEOTIDE SEQUENCE [LARGE SCALE GENOMIC DNA]</scope>
    <source>
        <strain evidence="2 3">SORGH_AS_1207</strain>
    </source>
</reference>
<gene>
    <name evidence="2" type="ORF">QE412_000171</name>
</gene>
<keyword evidence="1" id="KW-0472">Membrane</keyword>
<organism evidence="2 3">
    <name type="scientific">Microbacterium trichothecenolyticum</name>
    <name type="common">Aureobacterium trichothecenolyticum</name>
    <dbReference type="NCBI Taxonomy" id="69370"/>
    <lineage>
        <taxon>Bacteria</taxon>
        <taxon>Bacillati</taxon>
        <taxon>Actinomycetota</taxon>
        <taxon>Actinomycetes</taxon>
        <taxon>Micrococcales</taxon>
        <taxon>Microbacteriaceae</taxon>
        <taxon>Microbacterium</taxon>
    </lineage>
</organism>
<accession>A0ABU0TPK1</accession>
<protein>
    <submittedName>
        <fullName evidence="2">Phosphatidylglycerophosphate synthase</fullName>
    </submittedName>
</protein>
<proteinExistence type="predicted"/>
<comment type="caution">
    <text evidence="2">The sequence shown here is derived from an EMBL/GenBank/DDBJ whole genome shotgun (WGS) entry which is preliminary data.</text>
</comment>
<dbReference type="Proteomes" id="UP001226691">
    <property type="component" value="Unassembled WGS sequence"/>
</dbReference>
<evidence type="ECO:0000313" key="3">
    <source>
        <dbReference type="Proteomes" id="UP001226691"/>
    </source>
</evidence>
<dbReference type="RefSeq" id="WP_307478958.1">
    <property type="nucleotide sequence ID" value="NZ_JAUTBF010000001.1"/>
</dbReference>